<evidence type="ECO:0000313" key="6">
    <source>
        <dbReference type="Proteomes" id="UP000271925"/>
    </source>
</evidence>
<dbReference type="Gene3D" id="2.115.10.20">
    <property type="entry name" value="Glycosyl hydrolase domain, family 43"/>
    <property type="match status" value="2"/>
</dbReference>
<dbReference type="Pfam" id="PF04616">
    <property type="entry name" value="Glyco_hydro_43"/>
    <property type="match status" value="1"/>
</dbReference>
<name>A0A3P1BAN3_9BACT</name>
<evidence type="ECO:0000256" key="4">
    <source>
        <dbReference type="RuleBase" id="RU361187"/>
    </source>
</evidence>
<evidence type="ECO:0000256" key="1">
    <source>
        <dbReference type="ARBA" id="ARBA00009865"/>
    </source>
</evidence>
<dbReference type="InterPro" id="IPR023296">
    <property type="entry name" value="Glyco_hydro_beta-prop_sf"/>
</dbReference>
<evidence type="ECO:0000256" key="3">
    <source>
        <dbReference type="ARBA" id="ARBA00023295"/>
    </source>
</evidence>
<dbReference type="PANTHER" id="PTHR35279:SF1">
    <property type="entry name" value="ARABINANASE_LEVANSUCRASE_INVERTASE"/>
    <property type="match status" value="1"/>
</dbReference>
<protein>
    <submittedName>
        <fullName evidence="5">Glycoside hydrolase</fullName>
    </submittedName>
</protein>
<dbReference type="SUPFAM" id="SSF75005">
    <property type="entry name" value="Arabinanase/levansucrase/invertase"/>
    <property type="match status" value="1"/>
</dbReference>
<evidence type="ECO:0000256" key="2">
    <source>
        <dbReference type="ARBA" id="ARBA00022801"/>
    </source>
</evidence>
<comment type="similarity">
    <text evidence="1 4">Belongs to the glycosyl hydrolase 43 family.</text>
</comment>
<organism evidence="5 6">
    <name type="scientific">Larkinella rosea</name>
    <dbReference type="NCBI Taxonomy" id="2025312"/>
    <lineage>
        <taxon>Bacteria</taxon>
        <taxon>Pseudomonadati</taxon>
        <taxon>Bacteroidota</taxon>
        <taxon>Cytophagia</taxon>
        <taxon>Cytophagales</taxon>
        <taxon>Spirosomataceae</taxon>
        <taxon>Larkinella</taxon>
    </lineage>
</organism>
<keyword evidence="3 4" id="KW-0326">Glycosidase</keyword>
<dbReference type="AlphaFoldDB" id="A0A3P1BAN3"/>
<gene>
    <name evidence="5" type="ORF">EHT25_30815</name>
</gene>
<dbReference type="GO" id="GO:0005975">
    <property type="term" value="P:carbohydrate metabolic process"/>
    <property type="evidence" value="ECO:0007669"/>
    <property type="project" value="InterPro"/>
</dbReference>
<sequence>MKQYSFTWPVGLMVLWLFGSGWLRPTAAGYRDTPKMLYGDQSRLGRPYAKDPHVVKFRGRYLMYFSVPAYTDSSGVKHGWGIGVAESRNLTDWQKMGEIPPVADYEKAGICAPGALVKDGKVHLFYQTYGGGPKDAICHAWSEDGLYFTRNATNPIFRPTGSWNCGRAIDAEVYRFKNQYFLYFATRDPAYKNQLLGVAVAPLKTSFNREEWQQLSTEGPILKPELAWEGECIEGASVIERNGELVMFYAGAYNNWPQQIGVARSQDGVRWERMQAEPFLKNGAPGSWNSSESGHPHIFEDSDRQTYLFYQGNNDKGRTWLLSNQKLSWNGNRPVLP</sequence>
<dbReference type="PANTHER" id="PTHR35279">
    <property type="match status" value="1"/>
</dbReference>
<keyword evidence="2 4" id="KW-0378">Hydrolase</keyword>
<comment type="caution">
    <text evidence="5">The sequence shown here is derived from an EMBL/GenBank/DDBJ whole genome shotgun (WGS) entry which is preliminary data.</text>
</comment>
<proteinExistence type="inferred from homology"/>
<keyword evidence="6" id="KW-1185">Reference proteome</keyword>
<dbReference type="RefSeq" id="WP_124879304.1">
    <property type="nucleotide sequence ID" value="NZ_RQJO01000016.1"/>
</dbReference>
<dbReference type="GO" id="GO:0004553">
    <property type="term" value="F:hydrolase activity, hydrolyzing O-glycosyl compounds"/>
    <property type="evidence" value="ECO:0007669"/>
    <property type="project" value="InterPro"/>
</dbReference>
<dbReference type="EMBL" id="RQJO01000016">
    <property type="protein sequence ID" value="RRA98064.1"/>
    <property type="molecule type" value="Genomic_DNA"/>
</dbReference>
<dbReference type="InterPro" id="IPR006710">
    <property type="entry name" value="Glyco_hydro_43"/>
</dbReference>
<dbReference type="OrthoDB" id="1111687at2"/>
<evidence type="ECO:0000313" key="5">
    <source>
        <dbReference type="EMBL" id="RRA98064.1"/>
    </source>
</evidence>
<accession>A0A3P1BAN3</accession>
<reference evidence="5 6" key="1">
    <citation type="submission" date="2018-11" db="EMBL/GenBank/DDBJ databases">
        <authorList>
            <person name="Zhou Z."/>
            <person name="Wang G."/>
        </authorList>
    </citation>
    <scope>NUCLEOTIDE SEQUENCE [LARGE SCALE GENOMIC DNA]</scope>
    <source>
        <strain evidence="5 6">KCTC52004</strain>
    </source>
</reference>
<dbReference type="Proteomes" id="UP000271925">
    <property type="component" value="Unassembled WGS sequence"/>
</dbReference>